<organism evidence="3 4">
    <name type="scientific">Natronincola peptidivorans</name>
    <dbReference type="NCBI Taxonomy" id="426128"/>
    <lineage>
        <taxon>Bacteria</taxon>
        <taxon>Bacillati</taxon>
        <taxon>Bacillota</taxon>
        <taxon>Clostridia</taxon>
        <taxon>Peptostreptococcales</taxon>
        <taxon>Natronincolaceae</taxon>
        <taxon>Natronincola</taxon>
    </lineage>
</organism>
<gene>
    <name evidence="3" type="ORF">SAMN05660297_00240</name>
</gene>
<dbReference type="STRING" id="426128.SAMN05660297_00240"/>
<dbReference type="PANTHER" id="PTHR47618:SF1">
    <property type="entry name" value="BIFUNCTIONAL OLIGORIBONUCLEASE AND PAP PHOSPHATASE NRNA"/>
    <property type="match status" value="1"/>
</dbReference>
<dbReference type="EMBL" id="FOHU01000001">
    <property type="protein sequence ID" value="SES68554.1"/>
    <property type="molecule type" value="Genomic_DNA"/>
</dbReference>
<dbReference type="RefSeq" id="WP_170834628.1">
    <property type="nucleotide sequence ID" value="NZ_FOHU01000001.1"/>
</dbReference>
<keyword evidence="4" id="KW-1185">Reference proteome</keyword>
<dbReference type="Pfam" id="PF02272">
    <property type="entry name" value="DHHA1"/>
    <property type="match status" value="1"/>
</dbReference>
<dbReference type="InterPro" id="IPR038763">
    <property type="entry name" value="DHH_sf"/>
</dbReference>
<accession>A0A1H9YJ80</accession>
<dbReference type="InterPro" id="IPR051319">
    <property type="entry name" value="Oligoribo/pAp-PDE_c-di-AMP_PDE"/>
</dbReference>
<dbReference type="AlphaFoldDB" id="A0A1H9YJ80"/>
<dbReference type="InterPro" id="IPR003156">
    <property type="entry name" value="DHHA1_dom"/>
</dbReference>
<dbReference type="SUPFAM" id="SSF64182">
    <property type="entry name" value="DHH phosphoesterases"/>
    <property type="match status" value="1"/>
</dbReference>
<dbReference type="Pfam" id="PF01368">
    <property type="entry name" value="DHH"/>
    <property type="match status" value="1"/>
</dbReference>
<name>A0A1H9YJ80_9FIRM</name>
<sequence>MKAWKNNPLALVEKNNTIAVISHVEPDGDSLGSLLGLGLALKKICGSVYIFINDDFPQKYKFLPGYKYITTYDNSHNMDFDFCFVLDCGDLQRLGYSQSILSRSQNTVNVDHHISNTEFGSINILQSDASSTCEIIYDLLEDFQLQLDVDIATCLYIGLATDTGNFVYDNTTAKTFRVAADLMNYNINLNDISYNLYQNKSINNIRFLGHILKHMEISSNGKIAMIMITNNLLEEYNVTINEIDSVINYARDIKGVEIAVMLKEIEGNQVKAGFRSKQEANVSTLAQKFGGGGHKKASGATIKGNVKEAREKIEKQIRIDLGW</sequence>
<dbReference type="InterPro" id="IPR001667">
    <property type="entry name" value="DDH_dom"/>
</dbReference>
<evidence type="ECO:0000259" key="1">
    <source>
        <dbReference type="Pfam" id="PF01368"/>
    </source>
</evidence>
<evidence type="ECO:0000313" key="3">
    <source>
        <dbReference type="EMBL" id="SES68554.1"/>
    </source>
</evidence>
<protein>
    <submittedName>
        <fullName evidence="3">Phosphoesterase RecJ domain-containing protein</fullName>
    </submittedName>
</protein>
<dbReference type="PANTHER" id="PTHR47618">
    <property type="entry name" value="BIFUNCTIONAL OLIGORIBONUCLEASE AND PAP PHOSPHATASE NRNA"/>
    <property type="match status" value="1"/>
</dbReference>
<reference evidence="3 4" key="1">
    <citation type="submission" date="2016-10" db="EMBL/GenBank/DDBJ databases">
        <authorList>
            <person name="de Groot N.N."/>
        </authorList>
    </citation>
    <scope>NUCLEOTIDE SEQUENCE [LARGE SCALE GENOMIC DNA]</scope>
    <source>
        <strain evidence="3 4">DSM 18979</strain>
    </source>
</reference>
<dbReference type="Gene3D" id="3.90.1640.10">
    <property type="entry name" value="inorganic pyrophosphatase (n-terminal core)"/>
    <property type="match status" value="1"/>
</dbReference>
<evidence type="ECO:0000259" key="2">
    <source>
        <dbReference type="Pfam" id="PF02272"/>
    </source>
</evidence>
<dbReference type="Proteomes" id="UP000199568">
    <property type="component" value="Unassembled WGS sequence"/>
</dbReference>
<feature type="domain" description="DHHA1" evidence="2">
    <location>
        <begin position="235"/>
        <end position="317"/>
    </location>
</feature>
<dbReference type="GO" id="GO:0003676">
    <property type="term" value="F:nucleic acid binding"/>
    <property type="evidence" value="ECO:0007669"/>
    <property type="project" value="InterPro"/>
</dbReference>
<evidence type="ECO:0000313" key="4">
    <source>
        <dbReference type="Proteomes" id="UP000199568"/>
    </source>
</evidence>
<feature type="domain" description="DDH" evidence="1">
    <location>
        <begin position="18"/>
        <end position="158"/>
    </location>
</feature>
<proteinExistence type="predicted"/>
<dbReference type="Gene3D" id="3.10.310.30">
    <property type="match status" value="1"/>
</dbReference>